<dbReference type="RefSeq" id="WP_249242118.1">
    <property type="nucleotide sequence ID" value="NZ_CP096649.1"/>
</dbReference>
<evidence type="ECO:0000313" key="4">
    <source>
        <dbReference type="EMBL" id="UQK58488.1"/>
    </source>
</evidence>
<dbReference type="InterPro" id="IPR001296">
    <property type="entry name" value="Glyco_trans_1"/>
</dbReference>
<dbReference type="Gene3D" id="3.40.50.2000">
    <property type="entry name" value="Glycogen Phosphorylase B"/>
    <property type="match status" value="2"/>
</dbReference>
<dbReference type="GO" id="GO:0016757">
    <property type="term" value="F:glycosyltransferase activity"/>
    <property type="evidence" value="ECO:0007669"/>
    <property type="project" value="UniProtKB-KW"/>
</dbReference>
<evidence type="ECO:0000259" key="3">
    <source>
        <dbReference type="Pfam" id="PF13439"/>
    </source>
</evidence>
<dbReference type="AlphaFoldDB" id="A0A9E7DI12"/>
<evidence type="ECO:0000256" key="1">
    <source>
        <dbReference type="ARBA" id="ARBA00022679"/>
    </source>
</evidence>
<organism evidence="4 5">
    <name type="scientific">Fenollaria massiliensis</name>
    <dbReference type="NCBI Taxonomy" id="938288"/>
    <lineage>
        <taxon>Bacteria</taxon>
        <taxon>Bacillati</taxon>
        <taxon>Bacillota</taxon>
        <taxon>Clostridia</taxon>
        <taxon>Eubacteriales</taxon>
        <taxon>Fenollaria</taxon>
    </lineage>
</organism>
<name>A0A9E7DI12_9FIRM</name>
<gene>
    <name evidence="4" type="ORF">M1R53_04420</name>
</gene>
<dbReference type="PANTHER" id="PTHR46401:SF2">
    <property type="entry name" value="GLYCOSYLTRANSFERASE WBBK-RELATED"/>
    <property type="match status" value="1"/>
</dbReference>
<keyword evidence="5" id="KW-1185">Reference proteome</keyword>
<dbReference type="EMBL" id="CP096649">
    <property type="protein sequence ID" value="UQK58488.1"/>
    <property type="molecule type" value="Genomic_DNA"/>
</dbReference>
<sequence>MQRSLKFVKYLSRLGNEVLVVSKDASKDLKDDSLLNDVPENVRVIRLKAHDINNSGLIKKVYAKFFALPDAEVFWYKFNKKEIEKIALEFNPDVIYTTSYPYSEHLFGLYLKEKFPKMKWIVDYRDEWTNNPFHLDSFSSRIKMKLSKKTELEINSKCDYFITNTRFMLDNFIADLPELKSKSTYIPNGYDEEDFLGIYPKEKSDKFTFIHTGALYGRRNLHEFLSALKELIDEGKIDKSDIRINIAGNVKDSQIEEYKKTYNLEKEINYLSYLAHEESIRKLLEADVLLLLIGKGKGSENFYTGKVFEYLRAYKNILAIVPKHGAAGELIEETKTGVVAEPGETREIKNAIMKLYENYKSENNYYGNKELIKKYSREAQAEELNNIINKILEE</sequence>
<dbReference type="GO" id="GO:0009103">
    <property type="term" value="P:lipopolysaccharide biosynthetic process"/>
    <property type="evidence" value="ECO:0007669"/>
    <property type="project" value="TreeGrafter"/>
</dbReference>
<dbReference type="InterPro" id="IPR028098">
    <property type="entry name" value="Glyco_trans_4-like_N"/>
</dbReference>
<dbReference type="PANTHER" id="PTHR46401">
    <property type="entry name" value="GLYCOSYLTRANSFERASE WBBK-RELATED"/>
    <property type="match status" value="1"/>
</dbReference>
<feature type="domain" description="Glycosyltransferase subfamily 4-like N-terminal" evidence="3">
    <location>
        <begin position="7"/>
        <end position="193"/>
    </location>
</feature>
<feature type="domain" description="Glycosyl transferase family 1" evidence="2">
    <location>
        <begin position="202"/>
        <end position="366"/>
    </location>
</feature>
<dbReference type="KEGG" id="fms:M1R53_04420"/>
<proteinExistence type="predicted"/>
<accession>A0A9E7DI12</accession>
<dbReference type="EC" id="2.4.-.-" evidence="4"/>
<dbReference type="Pfam" id="PF13439">
    <property type="entry name" value="Glyco_transf_4"/>
    <property type="match status" value="1"/>
</dbReference>
<keyword evidence="4" id="KW-0328">Glycosyltransferase</keyword>
<dbReference type="Proteomes" id="UP000831151">
    <property type="component" value="Chromosome"/>
</dbReference>
<keyword evidence="1 4" id="KW-0808">Transferase</keyword>
<reference evidence="4" key="1">
    <citation type="submission" date="2022-04" db="EMBL/GenBank/DDBJ databases">
        <title>Complete genome sequences of Ezakiella coagulans and Fenollaria massiliensis.</title>
        <authorList>
            <person name="France M.T."/>
            <person name="Clifford J."/>
            <person name="Narina S."/>
            <person name="Rutt L."/>
            <person name="Ravel J."/>
        </authorList>
    </citation>
    <scope>NUCLEOTIDE SEQUENCE</scope>
    <source>
        <strain evidence="4">C0061C2</strain>
    </source>
</reference>
<evidence type="ECO:0000259" key="2">
    <source>
        <dbReference type="Pfam" id="PF00534"/>
    </source>
</evidence>
<dbReference type="SUPFAM" id="SSF53756">
    <property type="entry name" value="UDP-Glycosyltransferase/glycogen phosphorylase"/>
    <property type="match status" value="1"/>
</dbReference>
<dbReference type="Pfam" id="PF00534">
    <property type="entry name" value="Glycos_transf_1"/>
    <property type="match status" value="1"/>
</dbReference>
<evidence type="ECO:0000313" key="5">
    <source>
        <dbReference type="Proteomes" id="UP000831151"/>
    </source>
</evidence>
<protein>
    <submittedName>
        <fullName evidence="4">Glycosyltransferase</fullName>
        <ecNumber evidence="4">2.4.-.-</ecNumber>
    </submittedName>
</protein>